<evidence type="ECO:0000256" key="1">
    <source>
        <dbReference type="ARBA" id="ARBA00044504"/>
    </source>
</evidence>
<comment type="caution">
    <text evidence="3">The sequence shown here is derived from an EMBL/GenBank/DDBJ whole genome shotgun (WGS) entry which is preliminary data.</text>
</comment>
<dbReference type="InterPro" id="IPR036259">
    <property type="entry name" value="MFS_trans_sf"/>
</dbReference>
<name>A0AAW2RFU7_SESRA</name>
<reference evidence="3" key="1">
    <citation type="submission" date="2020-06" db="EMBL/GenBank/DDBJ databases">
        <authorList>
            <person name="Li T."/>
            <person name="Hu X."/>
            <person name="Zhang T."/>
            <person name="Song X."/>
            <person name="Zhang H."/>
            <person name="Dai N."/>
            <person name="Sheng W."/>
            <person name="Hou X."/>
            <person name="Wei L."/>
        </authorList>
    </citation>
    <scope>NUCLEOTIDE SEQUENCE</scope>
    <source>
        <strain evidence="3">G02</strain>
        <tissue evidence="3">Leaf</tissue>
    </source>
</reference>
<evidence type="ECO:0000256" key="2">
    <source>
        <dbReference type="SAM" id="Phobius"/>
    </source>
</evidence>
<dbReference type="GO" id="GO:0006857">
    <property type="term" value="P:oligopeptide transport"/>
    <property type="evidence" value="ECO:0007669"/>
    <property type="project" value="InterPro"/>
</dbReference>
<proteinExistence type="inferred from homology"/>
<accession>A0AAW2RFU7</accession>
<dbReference type="PANTHER" id="PTHR11654">
    <property type="entry name" value="OLIGOPEPTIDE TRANSPORTER-RELATED"/>
    <property type="match status" value="1"/>
</dbReference>
<keyword evidence="2" id="KW-0812">Transmembrane</keyword>
<dbReference type="InterPro" id="IPR018456">
    <property type="entry name" value="PTR2_symporter_CS"/>
</dbReference>
<feature type="transmembrane region" description="Helical" evidence="2">
    <location>
        <begin position="65"/>
        <end position="89"/>
    </location>
</feature>
<dbReference type="GO" id="GO:0022857">
    <property type="term" value="F:transmembrane transporter activity"/>
    <property type="evidence" value="ECO:0007669"/>
    <property type="project" value="InterPro"/>
</dbReference>
<organism evidence="3">
    <name type="scientific">Sesamum radiatum</name>
    <name type="common">Black benniseed</name>
    <dbReference type="NCBI Taxonomy" id="300843"/>
    <lineage>
        <taxon>Eukaryota</taxon>
        <taxon>Viridiplantae</taxon>
        <taxon>Streptophyta</taxon>
        <taxon>Embryophyta</taxon>
        <taxon>Tracheophyta</taxon>
        <taxon>Spermatophyta</taxon>
        <taxon>Magnoliopsida</taxon>
        <taxon>eudicotyledons</taxon>
        <taxon>Gunneridae</taxon>
        <taxon>Pentapetalae</taxon>
        <taxon>asterids</taxon>
        <taxon>lamiids</taxon>
        <taxon>Lamiales</taxon>
        <taxon>Pedaliaceae</taxon>
        <taxon>Sesamum</taxon>
    </lineage>
</organism>
<dbReference type="Gene3D" id="1.20.1250.20">
    <property type="entry name" value="MFS general substrate transporter like domains"/>
    <property type="match status" value="1"/>
</dbReference>
<evidence type="ECO:0000313" key="3">
    <source>
        <dbReference type="EMBL" id="KAL0378481.1"/>
    </source>
</evidence>
<dbReference type="GO" id="GO:0016020">
    <property type="term" value="C:membrane"/>
    <property type="evidence" value="ECO:0007669"/>
    <property type="project" value="InterPro"/>
</dbReference>
<comment type="similarity">
    <text evidence="1">Belongs to the major facilitator superfamily. Phosphate:H(+) symporter (TC 2.A.1.9) family.</text>
</comment>
<dbReference type="PROSITE" id="PS01022">
    <property type="entry name" value="PTR2_1"/>
    <property type="match status" value="1"/>
</dbReference>
<gene>
    <name evidence="3" type="ORF">Sradi_3153600</name>
</gene>
<dbReference type="AlphaFoldDB" id="A0AAW2RFU7"/>
<feature type="transmembrane region" description="Helical" evidence="2">
    <location>
        <begin position="35"/>
        <end position="59"/>
    </location>
</feature>
<sequence length="113" mass="12555">MEVMADEDMYTKDGTLDFYNNRAKKITGAWKASPFILVLLLQRISPTSYVVLLVGAFLADPYLGRYWTIASFSVIYVLGMTLLTLSASVPGLRPTCYKKDECYATNSQIAAVP</sequence>
<protein>
    <submittedName>
        <fullName evidence="3">Protein NRT1/ PTR FAMILY 8.2</fullName>
    </submittedName>
</protein>
<dbReference type="EMBL" id="JACGWJ010000013">
    <property type="protein sequence ID" value="KAL0378481.1"/>
    <property type="molecule type" value="Genomic_DNA"/>
</dbReference>
<reference evidence="3" key="2">
    <citation type="journal article" date="2024" name="Plant">
        <title>Genomic evolution and insights into agronomic trait innovations of Sesamum species.</title>
        <authorList>
            <person name="Miao H."/>
            <person name="Wang L."/>
            <person name="Qu L."/>
            <person name="Liu H."/>
            <person name="Sun Y."/>
            <person name="Le M."/>
            <person name="Wang Q."/>
            <person name="Wei S."/>
            <person name="Zheng Y."/>
            <person name="Lin W."/>
            <person name="Duan Y."/>
            <person name="Cao H."/>
            <person name="Xiong S."/>
            <person name="Wang X."/>
            <person name="Wei L."/>
            <person name="Li C."/>
            <person name="Ma Q."/>
            <person name="Ju M."/>
            <person name="Zhao R."/>
            <person name="Li G."/>
            <person name="Mu C."/>
            <person name="Tian Q."/>
            <person name="Mei H."/>
            <person name="Zhang T."/>
            <person name="Gao T."/>
            <person name="Zhang H."/>
        </authorList>
    </citation>
    <scope>NUCLEOTIDE SEQUENCE</scope>
    <source>
        <strain evidence="3">G02</strain>
    </source>
</reference>
<keyword evidence="2" id="KW-0472">Membrane</keyword>
<keyword evidence="2" id="KW-1133">Transmembrane helix</keyword>